<dbReference type="PANTHER" id="PTHR30419">
    <property type="entry name" value="HTH-TYPE TRANSCRIPTIONAL REGULATOR YBHD"/>
    <property type="match status" value="1"/>
</dbReference>
<dbReference type="Gene3D" id="3.40.190.290">
    <property type="match status" value="1"/>
</dbReference>
<dbReference type="Pfam" id="PF03466">
    <property type="entry name" value="LysR_substrate"/>
    <property type="match status" value="1"/>
</dbReference>
<evidence type="ECO:0000256" key="3">
    <source>
        <dbReference type="ARBA" id="ARBA00023125"/>
    </source>
</evidence>
<feature type="domain" description="HTH lysR-type" evidence="5">
    <location>
        <begin position="1"/>
        <end position="58"/>
    </location>
</feature>
<keyword evidence="3 6" id="KW-0238">DNA-binding</keyword>
<evidence type="ECO:0000313" key="7">
    <source>
        <dbReference type="Proteomes" id="UP000199095"/>
    </source>
</evidence>
<sequence length="304" mass="35261">MEIKHLEYFIEVTDTGSFTQAAENLYITQPALSRIIKSLESELGAPLFIRSRKKLLLTDVGQILYKHAQVIERQLKLLETDIDNLLVLKKGSIRLGLPTIINSFFFSQLMASFHKQYPEVTFQLEEDGSKRIEEKIVNDDLDFGVVVLPDNHDMFDYYNFVNDHLKLVVPFSHHLAEKEEISLHELKDESFIMFNRDFELRNIILKACIEDGFEPNIISETSQLDFIEEMVAYNLGITLLPESTCMELTSNLQTITISNPKIEWNLALIWKKDAYLSQVAKEFIRFAKLKLVTEDNYSDIKEDE</sequence>
<dbReference type="SUPFAM" id="SSF46785">
    <property type="entry name" value="Winged helix' DNA-binding domain"/>
    <property type="match status" value="1"/>
</dbReference>
<dbReference type="InterPro" id="IPR036390">
    <property type="entry name" value="WH_DNA-bd_sf"/>
</dbReference>
<keyword evidence="7" id="KW-1185">Reference proteome</keyword>
<dbReference type="Pfam" id="PF00126">
    <property type="entry name" value="HTH_1"/>
    <property type="match status" value="1"/>
</dbReference>
<name>A0A1I0J5F7_9BACI</name>
<dbReference type="GO" id="GO:0003677">
    <property type="term" value="F:DNA binding"/>
    <property type="evidence" value="ECO:0007669"/>
    <property type="project" value="UniProtKB-KW"/>
</dbReference>
<dbReference type="STRING" id="237682.SAMN05421676_11622"/>
<dbReference type="CDD" id="cd08438">
    <property type="entry name" value="PBP2_CidR"/>
    <property type="match status" value="1"/>
</dbReference>
<evidence type="ECO:0000313" key="6">
    <source>
        <dbReference type="EMBL" id="SEU05047.1"/>
    </source>
</evidence>
<evidence type="ECO:0000256" key="4">
    <source>
        <dbReference type="ARBA" id="ARBA00023163"/>
    </source>
</evidence>
<dbReference type="InterPro" id="IPR000847">
    <property type="entry name" value="LysR_HTH_N"/>
</dbReference>
<dbReference type="OrthoDB" id="9803735at2"/>
<accession>A0A1I0J5F7</accession>
<dbReference type="InterPro" id="IPR005119">
    <property type="entry name" value="LysR_subst-bd"/>
</dbReference>
<evidence type="ECO:0000256" key="2">
    <source>
        <dbReference type="ARBA" id="ARBA00023015"/>
    </source>
</evidence>
<dbReference type="InterPro" id="IPR036388">
    <property type="entry name" value="WH-like_DNA-bd_sf"/>
</dbReference>
<dbReference type="SUPFAM" id="SSF53850">
    <property type="entry name" value="Periplasmic binding protein-like II"/>
    <property type="match status" value="1"/>
</dbReference>
<dbReference type="PRINTS" id="PR00039">
    <property type="entry name" value="HTHLYSR"/>
</dbReference>
<dbReference type="PROSITE" id="PS50931">
    <property type="entry name" value="HTH_LYSR"/>
    <property type="match status" value="1"/>
</dbReference>
<keyword evidence="2" id="KW-0805">Transcription regulation</keyword>
<keyword evidence="4" id="KW-0804">Transcription</keyword>
<dbReference type="GO" id="GO:0003700">
    <property type="term" value="F:DNA-binding transcription factor activity"/>
    <property type="evidence" value="ECO:0007669"/>
    <property type="project" value="InterPro"/>
</dbReference>
<dbReference type="EMBL" id="FOHJ01000016">
    <property type="protein sequence ID" value="SEU05047.1"/>
    <property type="molecule type" value="Genomic_DNA"/>
</dbReference>
<evidence type="ECO:0000259" key="5">
    <source>
        <dbReference type="PROSITE" id="PS50931"/>
    </source>
</evidence>
<dbReference type="Proteomes" id="UP000199095">
    <property type="component" value="Unassembled WGS sequence"/>
</dbReference>
<dbReference type="Gene3D" id="1.10.10.10">
    <property type="entry name" value="Winged helix-like DNA-binding domain superfamily/Winged helix DNA-binding domain"/>
    <property type="match status" value="1"/>
</dbReference>
<dbReference type="PANTHER" id="PTHR30419:SF8">
    <property type="entry name" value="NITROGEN ASSIMILATION TRANSCRIPTIONAL ACTIVATOR-RELATED"/>
    <property type="match status" value="1"/>
</dbReference>
<reference evidence="7" key="1">
    <citation type="submission" date="2016-10" db="EMBL/GenBank/DDBJ databases">
        <authorList>
            <person name="Varghese N."/>
            <person name="Submissions S."/>
        </authorList>
    </citation>
    <scope>NUCLEOTIDE SEQUENCE [LARGE SCALE GENOMIC DNA]</scope>
    <source>
        <strain evidence="7">CGMCC 1.3566</strain>
    </source>
</reference>
<comment type="similarity">
    <text evidence="1">Belongs to the LysR transcriptional regulatory family.</text>
</comment>
<proteinExistence type="inferred from homology"/>
<dbReference type="FunFam" id="1.10.10.10:FF:000001">
    <property type="entry name" value="LysR family transcriptional regulator"/>
    <property type="match status" value="1"/>
</dbReference>
<dbReference type="RefSeq" id="WP_093137552.1">
    <property type="nucleotide sequence ID" value="NZ_FOHJ01000016.1"/>
</dbReference>
<gene>
    <name evidence="6" type="ORF">SAMN05421676_11622</name>
</gene>
<protein>
    <submittedName>
        <fullName evidence="6">DNA-binding transcriptional regulator, LysR family</fullName>
    </submittedName>
</protein>
<evidence type="ECO:0000256" key="1">
    <source>
        <dbReference type="ARBA" id="ARBA00009437"/>
    </source>
</evidence>
<organism evidence="6 7">
    <name type="scientific">Salinibacillus kushneri</name>
    <dbReference type="NCBI Taxonomy" id="237682"/>
    <lineage>
        <taxon>Bacteria</taxon>
        <taxon>Bacillati</taxon>
        <taxon>Bacillota</taxon>
        <taxon>Bacilli</taxon>
        <taxon>Bacillales</taxon>
        <taxon>Bacillaceae</taxon>
        <taxon>Salinibacillus</taxon>
    </lineage>
</organism>
<dbReference type="GO" id="GO:0005829">
    <property type="term" value="C:cytosol"/>
    <property type="evidence" value="ECO:0007669"/>
    <property type="project" value="TreeGrafter"/>
</dbReference>
<dbReference type="AlphaFoldDB" id="A0A1I0J5F7"/>
<dbReference type="InterPro" id="IPR050950">
    <property type="entry name" value="HTH-type_LysR_regulators"/>
</dbReference>